<feature type="region of interest" description="Disordered" evidence="1">
    <location>
        <begin position="252"/>
        <end position="319"/>
    </location>
</feature>
<feature type="compositionally biased region" description="Polar residues" evidence="1">
    <location>
        <begin position="369"/>
        <end position="394"/>
    </location>
</feature>
<evidence type="ECO:0000256" key="1">
    <source>
        <dbReference type="SAM" id="MobiDB-lite"/>
    </source>
</evidence>
<accession>A0A8H4RUP5</accession>
<evidence type="ECO:0000313" key="2">
    <source>
        <dbReference type="EMBL" id="KAF4635365.1"/>
    </source>
</evidence>
<feature type="region of interest" description="Disordered" evidence="1">
    <location>
        <begin position="207"/>
        <end position="240"/>
    </location>
</feature>
<evidence type="ECO:0000313" key="3">
    <source>
        <dbReference type="Proteomes" id="UP000566819"/>
    </source>
</evidence>
<keyword evidence="3" id="KW-1185">Reference proteome</keyword>
<feature type="region of interest" description="Disordered" evidence="1">
    <location>
        <begin position="333"/>
        <end position="400"/>
    </location>
</feature>
<dbReference type="EMBL" id="JAAMPI010000123">
    <property type="protein sequence ID" value="KAF4635365.1"/>
    <property type="molecule type" value="Genomic_DNA"/>
</dbReference>
<feature type="compositionally biased region" description="Polar residues" evidence="1">
    <location>
        <begin position="333"/>
        <end position="353"/>
    </location>
</feature>
<reference evidence="2 3" key="1">
    <citation type="submission" date="2020-03" db="EMBL/GenBank/DDBJ databases">
        <title>Draft Genome Sequence of Cudoniella acicularis.</title>
        <authorList>
            <person name="Buettner E."/>
            <person name="Kellner H."/>
        </authorList>
    </citation>
    <scope>NUCLEOTIDE SEQUENCE [LARGE SCALE GENOMIC DNA]</scope>
    <source>
        <strain evidence="2 3">DSM 108380</strain>
    </source>
</reference>
<protein>
    <submittedName>
        <fullName evidence="2">Uncharacterized protein</fullName>
    </submittedName>
</protein>
<sequence>MEIAFKEAGTPNRFLNLHEALAKNRCILIQALLRTLLCAFPDLFEPMGLKEAVTGIEFAHVYFGPIFENFNTRWNLNSKDRDIIQDAANELDDDRIECAFLKYGDIYSIVALIFAFRTNKEFGSAWNAQPNAIRGWIVKGVDFLATEEFKKWSYQFIPPRKHPVSKRRYLGQHAGRRQIYPGISPSQGIIPKPREEDPTIKIVHYTHQQSQPKAYKQNKQSPHASSSIIDSPDTSQTPPLEMSNLRVIKETTQLQPQRPPSETNSMRAQPNNGNIRPAADLTGNSTYLVPQVPNDHLQPSGRNAETARSETPLDGLNDESVNTLRKRMRFTEVNNQQRQPQQIWSSVPTQPMQAQAPYPRKGGGVDRGLQQSGQGWAQHTPQQSGYPSPPSFETTYGRPTYTGQYKYPNIGGLLAGQNENDTPITRYLTTSQQAPPSNQNRLPYHNSLLPRKANRYSLEPQHLQQQYSFRELVQLESSYQGFVAEQSLDDGPDSVEDLFPRQQPLDGACIHAQERVIALKPADLGILREVIMIRGSDKGKRRTTQQSMAMA</sequence>
<feature type="compositionally biased region" description="Polar residues" evidence="1">
    <location>
        <begin position="252"/>
        <end position="274"/>
    </location>
</feature>
<name>A0A8H4RUP5_9HELO</name>
<gene>
    <name evidence="2" type="ORF">G7Y89_g2731</name>
</gene>
<dbReference type="AlphaFoldDB" id="A0A8H4RUP5"/>
<proteinExistence type="predicted"/>
<dbReference type="Proteomes" id="UP000566819">
    <property type="component" value="Unassembled WGS sequence"/>
</dbReference>
<feature type="region of interest" description="Disordered" evidence="1">
    <location>
        <begin position="175"/>
        <end position="194"/>
    </location>
</feature>
<organism evidence="2 3">
    <name type="scientific">Cudoniella acicularis</name>
    <dbReference type="NCBI Taxonomy" id="354080"/>
    <lineage>
        <taxon>Eukaryota</taxon>
        <taxon>Fungi</taxon>
        <taxon>Dikarya</taxon>
        <taxon>Ascomycota</taxon>
        <taxon>Pezizomycotina</taxon>
        <taxon>Leotiomycetes</taxon>
        <taxon>Helotiales</taxon>
        <taxon>Tricladiaceae</taxon>
        <taxon>Cudoniella</taxon>
    </lineage>
</organism>
<comment type="caution">
    <text evidence="2">The sequence shown here is derived from an EMBL/GenBank/DDBJ whole genome shotgun (WGS) entry which is preliminary data.</text>
</comment>
<feature type="compositionally biased region" description="Polar residues" evidence="1">
    <location>
        <begin position="207"/>
        <end position="238"/>
    </location>
</feature>